<dbReference type="InterPro" id="IPR021827">
    <property type="entry name" value="Nup186/Nup192/Nup205"/>
</dbReference>
<evidence type="ECO:0000256" key="3">
    <source>
        <dbReference type="ARBA" id="ARBA00022448"/>
    </source>
</evidence>
<comment type="caution">
    <text evidence="5">The sequence shown here is derived from an EMBL/GenBank/DDBJ whole genome shotgun (WGS) entry which is preliminary data.</text>
</comment>
<keyword evidence="4" id="KW-0539">Nucleus</keyword>
<proteinExistence type="inferred from homology"/>
<evidence type="ECO:0000256" key="4">
    <source>
        <dbReference type="ARBA" id="ARBA00023242"/>
    </source>
</evidence>
<name>L0P900_PNEJI</name>
<gene>
    <name evidence="5" type="ORF">PNEJI1_002698</name>
</gene>
<dbReference type="PANTHER" id="PTHR31344">
    <property type="entry name" value="NUCLEAR PORE COMPLEX PROTEIN NUP205"/>
    <property type="match status" value="1"/>
</dbReference>
<sequence>MFLETWDPDNCKLLYETLLSLSEGAVIPETSLEHILQSFYNDFRTLLQTPRKSEQSLAELKLVGIIHLDGVKSKLNDTFISEALNLSNKLNLDEILSAKLIHYGIKNSKKLDRSILHTSLFLFYSRQKYLLNSLSIILLYAKNGLGNNELLKYFEQIIKLTFQENIEDPKKNTSCSEKCLHAMEDLRTQIFNIFYQKKN</sequence>
<comment type="subcellular location">
    <subcellularLocation>
        <location evidence="1">Nucleus</location>
    </subcellularLocation>
</comment>
<evidence type="ECO:0000313" key="5">
    <source>
        <dbReference type="EMBL" id="CCJ28564.1"/>
    </source>
</evidence>
<evidence type="ECO:0000313" key="6">
    <source>
        <dbReference type="Proteomes" id="UP000010422"/>
    </source>
</evidence>
<dbReference type="GO" id="GO:0044611">
    <property type="term" value="C:nuclear pore inner ring"/>
    <property type="evidence" value="ECO:0007669"/>
    <property type="project" value="TreeGrafter"/>
</dbReference>
<comment type="similarity">
    <text evidence="2">Belongs to the NUP186/NUP192/NUP205 family.</text>
</comment>
<evidence type="ECO:0000256" key="1">
    <source>
        <dbReference type="ARBA" id="ARBA00004123"/>
    </source>
</evidence>
<organism evidence="6">
    <name type="scientific">Pneumocystis jirovecii</name>
    <name type="common">Human pneumocystis pneumonia agent</name>
    <dbReference type="NCBI Taxonomy" id="42068"/>
    <lineage>
        <taxon>Eukaryota</taxon>
        <taxon>Fungi</taxon>
        <taxon>Dikarya</taxon>
        <taxon>Ascomycota</taxon>
        <taxon>Taphrinomycotina</taxon>
        <taxon>Pneumocystomycetes</taxon>
        <taxon>Pneumocystaceae</taxon>
        <taxon>Pneumocystis</taxon>
    </lineage>
</organism>
<dbReference type="Pfam" id="PF11894">
    <property type="entry name" value="Nup192"/>
    <property type="match status" value="1"/>
</dbReference>
<dbReference type="Proteomes" id="UP000010422">
    <property type="component" value="Unassembled WGS sequence"/>
</dbReference>
<dbReference type="AlphaFoldDB" id="L0P900"/>
<evidence type="ECO:0000256" key="2">
    <source>
        <dbReference type="ARBA" id="ARBA00005892"/>
    </source>
</evidence>
<dbReference type="STRING" id="1209962.L0P900"/>
<dbReference type="VEuPathDB" id="FungiDB:PNEJI1_002698"/>
<dbReference type="InParanoid" id="L0P900"/>
<protein>
    <submittedName>
        <fullName evidence="5">Uncharacterized protein</fullName>
    </submittedName>
</protein>
<reference evidence="5 6" key="1">
    <citation type="journal article" date="2012" name="MBio">
        <title>De novo assembly of the Pneumocystis jirovecii genome from a single bronchoalveolar lavage fluid specimen from a patient.</title>
        <authorList>
            <person name="Cisse O.H."/>
            <person name="Pagni M."/>
            <person name="Hauser P.M."/>
        </authorList>
    </citation>
    <scope>NUCLEOTIDE SEQUENCE [LARGE SCALE GENOMIC DNA]</scope>
    <source>
        <strain evidence="5 6">SE8</strain>
    </source>
</reference>
<dbReference type="GO" id="GO:0006999">
    <property type="term" value="P:nuclear pore organization"/>
    <property type="evidence" value="ECO:0007669"/>
    <property type="project" value="TreeGrafter"/>
</dbReference>
<keyword evidence="3" id="KW-0813">Transport</keyword>
<accession>L0P900</accession>
<dbReference type="PANTHER" id="PTHR31344:SF0">
    <property type="entry name" value="NUCLEAR PORE COMPLEX PROTEIN NUP205"/>
    <property type="match status" value="1"/>
</dbReference>
<dbReference type="GO" id="GO:0017056">
    <property type="term" value="F:structural constituent of nuclear pore"/>
    <property type="evidence" value="ECO:0007669"/>
    <property type="project" value="TreeGrafter"/>
</dbReference>
<dbReference type="EMBL" id="CAKM01000087">
    <property type="protein sequence ID" value="CCJ28564.1"/>
    <property type="molecule type" value="Genomic_DNA"/>
</dbReference>